<dbReference type="AlphaFoldDB" id="A0AAD5QH13"/>
<accession>A0AAD5QH13</accession>
<dbReference type="EMBL" id="JAHQIW010000633">
    <property type="protein sequence ID" value="KAJ1349254.1"/>
    <property type="molecule type" value="Genomic_DNA"/>
</dbReference>
<evidence type="ECO:0000313" key="1">
    <source>
        <dbReference type="EMBL" id="KAJ1349254.1"/>
    </source>
</evidence>
<sequence length="50" mass="5730">MMIILLEILWKPFNGSNALELSPAEALIRRRQSVEYFKADVRLVKLPGDS</sequence>
<name>A0AAD5QH13_PARTN</name>
<gene>
    <name evidence="1" type="ORF">KIN20_004734</name>
</gene>
<protein>
    <submittedName>
        <fullName evidence="1">Uncharacterized protein</fullName>
    </submittedName>
</protein>
<proteinExistence type="predicted"/>
<keyword evidence="2" id="KW-1185">Reference proteome</keyword>
<comment type="caution">
    <text evidence="1">The sequence shown here is derived from an EMBL/GenBank/DDBJ whole genome shotgun (WGS) entry which is preliminary data.</text>
</comment>
<evidence type="ECO:0000313" key="2">
    <source>
        <dbReference type="Proteomes" id="UP001196413"/>
    </source>
</evidence>
<reference evidence="1" key="1">
    <citation type="submission" date="2021-06" db="EMBL/GenBank/DDBJ databases">
        <title>Parelaphostrongylus tenuis whole genome reference sequence.</title>
        <authorList>
            <person name="Garwood T.J."/>
            <person name="Larsen P.A."/>
            <person name="Fountain-Jones N.M."/>
            <person name="Garbe J.R."/>
            <person name="Macchietto M.G."/>
            <person name="Kania S.A."/>
            <person name="Gerhold R.W."/>
            <person name="Richards J.E."/>
            <person name="Wolf T.M."/>
        </authorList>
    </citation>
    <scope>NUCLEOTIDE SEQUENCE</scope>
    <source>
        <strain evidence="1">MNPRO001-30</strain>
        <tissue evidence="1">Meninges</tissue>
    </source>
</reference>
<dbReference type="Proteomes" id="UP001196413">
    <property type="component" value="Unassembled WGS sequence"/>
</dbReference>
<organism evidence="1 2">
    <name type="scientific">Parelaphostrongylus tenuis</name>
    <name type="common">Meningeal worm</name>
    <dbReference type="NCBI Taxonomy" id="148309"/>
    <lineage>
        <taxon>Eukaryota</taxon>
        <taxon>Metazoa</taxon>
        <taxon>Ecdysozoa</taxon>
        <taxon>Nematoda</taxon>
        <taxon>Chromadorea</taxon>
        <taxon>Rhabditida</taxon>
        <taxon>Rhabditina</taxon>
        <taxon>Rhabditomorpha</taxon>
        <taxon>Strongyloidea</taxon>
        <taxon>Metastrongylidae</taxon>
        <taxon>Parelaphostrongylus</taxon>
    </lineage>
</organism>